<dbReference type="AlphaFoldDB" id="A0A2T1DTC5"/>
<accession>A0A2T1DTC5</accession>
<name>A0A2T1DTC5_9CYAN</name>
<comment type="caution">
    <text evidence="1">The sequence shown here is derived from an EMBL/GenBank/DDBJ whole genome shotgun (WGS) entry which is preliminary data.</text>
</comment>
<dbReference type="EMBL" id="PVWK01000160">
    <property type="protein sequence ID" value="PSB23671.1"/>
    <property type="molecule type" value="Genomic_DNA"/>
</dbReference>
<reference evidence="2" key="1">
    <citation type="submission" date="2018-02" db="EMBL/GenBank/DDBJ databases">
        <authorList>
            <person name="Moore K."/>
            <person name="Momper L."/>
        </authorList>
    </citation>
    <scope>NUCLEOTIDE SEQUENCE [LARGE SCALE GENOMIC DNA]</scope>
    <source>
        <strain evidence="2">ULC18</strain>
    </source>
</reference>
<evidence type="ECO:0000313" key="2">
    <source>
        <dbReference type="Proteomes" id="UP000239576"/>
    </source>
</evidence>
<sequence>MKANHDQLIHFAVCFNNEGYKASLEVGKLYRMIADEQAAAHGLVRIVDESGEDYAFAANRFYPVPLPQNVEEALLTASY</sequence>
<proteinExistence type="predicted"/>
<gene>
    <name evidence="1" type="ORF">C7B82_30740</name>
</gene>
<keyword evidence="2" id="KW-1185">Reference proteome</keyword>
<organism evidence="1 2">
    <name type="scientific">Stenomitos frigidus ULC18</name>
    <dbReference type="NCBI Taxonomy" id="2107698"/>
    <lineage>
        <taxon>Bacteria</taxon>
        <taxon>Bacillati</taxon>
        <taxon>Cyanobacteriota</taxon>
        <taxon>Cyanophyceae</taxon>
        <taxon>Leptolyngbyales</taxon>
        <taxon>Leptolyngbyaceae</taxon>
        <taxon>Stenomitos</taxon>
    </lineage>
</organism>
<dbReference type="Proteomes" id="UP000239576">
    <property type="component" value="Unassembled WGS sequence"/>
</dbReference>
<protein>
    <submittedName>
        <fullName evidence="1">Uncharacterized protein</fullName>
    </submittedName>
</protein>
<evidence type="ECO:0000313" key="1">
    <source>
        <dbReference type="EMBL" id="PSB23671.1"/>
    </source>
</evidence>
<reference evidence="1 2" key="2">
    <citation type="submission" date="2018-03" db="EMBL/GenBank/DDBJ databases">
        <title>The ancient ancestry and fast evolution of plastids.</title>
        <authorList>
            <person name="Moore K.R."/>
            <person name="Magnabosco C."/>
            <person name="Momper L."/>
            <person name="Gold D.A."/>
            <person name="Bosak T."/>
            <person name="Fournier G.P."/>
        </authorList>
    </citation>
    <scope>NUCLEOTIDE SEQUENCE [LARGE SCALE GENOMIC DNA]</scope>
    <source>
        <strain evidence="1 2">ULC18</strain>
    </source>
</reference>
<dbReference type="OrthoDB" id="5569763at2"/>